<evidence type="ECO:0000313" key="2">
    <source>
        <dbReference type="Proteomes" id="UP001652625"/>
    </source>
</evidence>
<organism evidence="2 3">
    <name type="scientific">Hydra vulgaris</name>
    <name type="common">Hydra</name>
    <name type="synonym">Hydra attenuata</name>
    <dbReference type="NCBI Taxonomy" id="6087"/>
    <lineage>
        <taxon>Eukaryota</taxon>
        <taxon>Metazoa</taxon>
        <taxon>Cnidaria</taxon>
        <taxon>Hydrozoa</taxon>
        <taxon>Hydroidolina</taxon>
        <taxon>Anthoathecata</taxon>
        <taxon>Aplanulata</taxon>
        <taxon>Hydridae</taxon>
        <taxon>Hydra</taxon>
    </lineage>
</organism>
<evidence type="ECO:0000313" key="3">
    <source>
        <dbReference type="RefSeq" id="XP_065653928.1"/>
    </source>
</evidence>
<proteinExistence type="predicted"/>
<dbReference type="Proteomes" id="UP001652625">
    <property type="component" value="Chromosome 05"/>
</dbReference>
<sequence length="195" mass="23036">MENRRSTCYINFKTIFIESKQLMEKLDVEVKLPRITKHQIHRPNINTLTVEEYFRISVYNPLYDHVLADLKDRYLKKRQFSSELDLWITKWTRVKNEGGYLPSTVIDGLDCCPDILFPSIKTILLIIGCLPISIASAERSFSSLRRLKDWLRSRMSQDRLNGLALLYVHRDKEVLTDSVIERFSKVKKRNIEFIL</sequence>
<dbReference type="InterPro" id="IPR052958">
    <property type="entry name" value="IFN-induced_PKR_regulator"/>
</dbReference>
<keyword evidence="2" id="KW-1185">Reference proteome</keyword>
<protein>
    <submittedName>
        <fullName evidence="3">Uncharacterized protein LOC136080769 isoform X2</fullName>
    </submittedName>
</protein>
<feature type="domain" description="HAT C-terminal dimerisation" evidence="1">
    <location>
        <begin position="117"/>
        <end position="170"/>
    </location>
</feature>
<evidence type="ECO:0000259" key="1">
    <source>
        <dbReference type="Pfam" id="PF05699"/>
    </source>
</evidence>
<name>A0ABM4BXJ5_HYDVU</name>
<dbReference type="InterPro" id="IPR008906">
    <property type="entry name" value="HATC_C_dom"/>
</dbReference>
<gene>
    <name evidence="3" type="primary">LOC136080769</name>
</gene>
<accession>A0ABM4BXJ5</accession>
<dbReference type="PANTHER" id="PTHR46289:SF14">
    <property type="entry name" value="DUF4371 DOMAIN-CONTAINING PROTEIN"/>
    <property type="match status" value="1"/>
</dbReference>
<dbReference type="Pfam" id="PF05699">
    <property type="entry name" value="Dimer_Tnp_hAT"/>
    <property type="match status" value="1"/>
</dbReference>
<reference evidence="3" key="1">
    <citation type="submission" date="2025-08" db="UniProtKB">
        <authorList>
            <consortium name="RefSeq"/>
        </authorList>
    </citation>
    <scope>IDENTIFICATION</scope>
</reference>
<dbReference type="GeneID" id="136080769"/>
<dbReference type="PANTHER" id="PTHR46289">
    <property type="entry name" value="52 KDA REPRESSOR OF THE INHIBITOR OF THE PROTEIN KINASE-LIKE PROTEIN-RELATED"/>
    <property type="match status" value="1"/>
</dbReference>
<dbReference type="RefSeq" id="XP_065653928.1">
    <property type="nucleotide sequence ID" value="XM_065797856.1"/>
</dbReference>